<reference evidence="3" key="1">
    <citation type="journal article" date="2020" name="Nature">
        <title>Giant virus diversity and host interactions through global metagenomics.</title>
        <authorList>
            <person name="Schulz F."/>
            <person name="Roux S."/>
            <person name="Paez-Espino D."/>
            <person name="Jungbluth S."/>
            <person name="Walsh D.A."/>
            <person name="Denef V.J."/>
            <person name="McMahon K.D."/>
            <person name="Konstantinidis K.T."/>
            <person name="Eloe-Fadrosh E.A."/>
            <person name="Kyrpides N.C."/>
            <person name="Woyke T."/>
        </authorList>
    </citation>
    <scope>NUCLEOTIDE SEQUENCE</scope>
    <source>
        <strain evidence="3">GVMAG-M-3300020565-3</strain>
    </source>
</reference>
<organism evidence="3">
    <name type="scientific">viral metagenome</name>
    <dbReference type="NCBI Taxonomy" id="1070528"/>
    <lineage>
        <taxon>unclassified sequences</taxon>
        <taxon>metagenomes</taxon>
        <taxon>organismal metagenomes</taxon>
    </lineage>
</organism>
<dbReference type="AlphaFoldDB" id="A0A6C0CCW3"/>
<evidence type="ECO:0000256" key="2">
    <source>
        <dbReference type="SAM" id="Phobius"/>
    </source>
</evidence>
<feature type="compositionally biased region" description="Low complexity" evidence="1">
    <location>
        <begin position="101"/>
        <end position="117"/>
    </location>
</feature>
<feature type="transmembrane region" description="Helical" evidence="2">
    <location>
        <begin position="15"/>
        <end position="38"/>
    </location>
</feature>
<feature type="transmembrane region" description="Helical" evidence="2">
    <location>
        <begin position="561"/>
        <end position="582"/>
    </location>
</feature>
<feature type="transmembrane region" description="Helical" evidence="2">
    <location>
        <begin position="594"/>
        <end position="615"/>
    </location>
</feature>
<evidence type="ECO:0000256" key="1">
    <source>
        <dbReference type="SAM" id="MobiDB-lite"/>
    </source>
</evidence>
<keyword evidence="2" id="KW-0812">Transmembrane</keyword>
<name>A0A6C0CCW3_9ZZZZ</name>
<protein>
    <submittedName>
        <fullName evidence="3">Uncharacterized protein</fullName>
    </submittedName>
</protein>
<keyword evidence="2" id="KW-0472">Membrane</keyword>
<feature type="region of interest" description="Disordered" evidence="1">
    <location>
        <begin position="101"/>
        <end position="126"/>
    </location>
</feature>
<accession>A0A6C0CCW3</accession>
<evidence type="ECO:0000313" key="3">
    <source>
        <dbReference type="EMBL" id="QHT02418.1"/>
    </source>
</evidence>
<sequence>MNGRDICEDTYKTTIFAIFCIILITLFISFIILMLNIINYTLFTVYCISDNVYEYTSDNPENIILGSKYKYRLLNYIKNINDNSPNITSVIATPTVSSVSSDASAASGVSGVSGVSGETEKPPTKPPAAIPKSVIKEYYDTSSSDLYIHKTIIYYNYIVKLLLGIMLIIVIVLLYNIYTIGILAINNCDDSEDADTCGFLLSKILTEDGYVYYIIIVVFLYIYTHSYLYTYFFNKNIYAELYDIYAGEEGTAGVAGENGENKYKTVDTIVSNSINHIHTKTIDTKYTDTSTKISLFLTDLYNMSFDTLDIKKNFDTQDLSADNASGDADILLIINEGILNNNKFIIPTKLEKIGDINVLLKHIYNTPLDSDAARQALLGHQIFIYLIYNYVITNSIEDPFIIHKLNNVYLDLFNNLYNKYNKDTGASAAVVAAGDPNILIDNFKYDIRNMYKDIRRAFTVKLLLPVGTEKIKVQQKLHENADLILKYIRMVKVKPIASTQAERDSLENLDKYKEAVAANPYNVLITTIKDNIEGFANGFSDYYQEDKTLAVVNRVVYKINFYLAIEMMVTIIYILIVLLLLYKSGKYPYMETQINAAITYAIIIINELISAILGIV</sequence>
<keyword evidence="2" id="KW-1133">Transmembrane helix</keyword>
<dbReference type="EMBL" id="MN739394">
    <property type="protein sequence ID" value="QHT02418.1"/>
    <property type="molecule type" value="Genomic_DNA"/>
</dbReference>
<feature type="transmembrane region" description="Helical" evidence="2">
    <location>
        <begin position="157"/>
        <end position="178"/>
    </location>
</feature>
<feature type="transmembrane region" description="Helical" evidence="2">
    <location>
        <begin position="210"/>
        <end position="232"/>
    </location>
</feature>
<proteinExistence type="predicted"/>